<gene>
    <name evidence="1" type="ORF">S12H4_22675</name>
</gene>
<organism evidence="1">
    <name type="scientific">marine sediment metagenome</name>
    <dbReference type="NCBI Taxonomy" id="412755"/>
    <lineage>
        <taxon>unclassified sequences</taxon>
        <taxon>metagenomes</taxon>
        <taxon>ecological metagenomes</taxon>
    </lineage>
</organism>
<name>X1TCH4_9ZZZZ</name>
<accession>X1TCH4</accession>
<evidence type="ECO:0000313" key="1">
    <source>
        <dbReference type="EMBL" id="GAI77744.1"/>
    </source>
</evidence>
<sequence length="42" mass="5189">YRCGRRKNKINQILYLAFVIPNHNEYRLYLVPFKANSYFIDH</sequence>
<protein>
    <submittedName>
        <fullName evidence="1">Uncharacterized protein</fullName>
    </submittedName>
</protein>
<reference evidence="1" key="1">
    <citation type="journal article" date="2014" name="Front. Microbiol.">
        <title>High frequency of phylogenetically diverse reductive dehalogenase-homologous genes in deep subseafloor sedimentary metagenomes.</title>
        <authorList>
            <person name="Kawai M."/>
            <person name="Futagami T."/>
            <person name="Toyoda A."/>
            <person name="Takaki Y."/>
            <person name="Nishi S."/>
            <person name="Hori S."/>
            <person name="Arai W."/>
            <person name="Tsubouchi T."/>
            <person name="Morono Y."/>
            <person name="Uchiyama I."/>
            <person name="Ito T."/>
            <person name="Fujiyama A."/>
            <person name="Inagaki F."/>
            <person name="Takami H."/>
        </authorList>
    </citation>
    <scope>NUCLEOTIDE SEQUENCE</scope>
    <source>
        <strain evidence="1">Expedition CK06-06</strain>
    </source>
</reference>
<dbReference type="AlphaFoldDB" id="X1TCH4"/>
<feature type="non-terminal residue" evidence="1">
    <location>
        <position position="1"/>
    </location>
</feature>
<dbReference type="EMBL" id="BARW01011875">
    <property type="protein sequence ID" value="GAI77744.1"/>
    <property type="molecule type" value="Genomic_DNA"/>
</dbReference>
<comment type="caution">
    <text evidence="1">The sequence shown here is derived from an EMBL/GenBank/DDBJ whole genome shotgun (WGS) entry which is preliminary data.</text>
</comment>
<proteinExistence type="predicted"/>